<dbReference type="GO" id="GO:0000724">
    <property type="term" value="P:double-strand break repair via homologous recombination"/>
    <property type="evidence" value="ECO:0007669"/>
    <property type="project" value="TreeGrafter"/>
</dbReference>
<dbReference type="GO" id="GO:0005634">
    <property type="term" value="C:nucleus"/>
    <property type="evidence" value="ECO:0007669"/>
    <property type="project" value="TreeGrafter"/>
</dbReference>
<dbReference type="PANTHER" id="PTHR45916:SF1">
    <property type="entry name" value="STRUCTURAL MAINTENANCE OF CHROMOSOMES PROTEIN 5"/>
    <property type="match status" value="1"/>
</dbReference>
<proteinExistence type="inferred from homology"/>
<evidence type="ECO:0000256" key="2">
    <source>
        <dbReference type="ARBA" id="ARBA00018687"/>
    </source>
</evidence>
<sequence>SFLPGAIVRVKLLHFVTYDAVEFRPGPYLNMVIGPNGTGKSTVVCAIALGLGWKPAVLGRAKDVAAYVKQGYDDGSIEIELKGPKGKSNLIIKRFISKRDNKSDWQLNGKKSTQKDVTAKVAELNIQIENLCSFLPQDKVADFARMAPPELLKETQRAAGEERLSEWHAKLIELGKGDRELSESLDKEKSEMQNLQERNDVLQRDVRRYEERRKIEDAIENLKVAIPFAKYAEIKARYDECKKDRDARKKELLELRKEQEPTETILEELTDYKEKIELRRKAVEKSIEKDVRALTKRQESIDVLVSEGKMSDTTEKLDTVKRRELERTRHMKTLQDSIRDLQAGLGDESPRQETAALDRSLREVKEKIRTITRDNREKQTAMEEIANDCRSLHRQKTEITQKLTELDNVKGRRLKILEQADNQAFRGVMWLRENQGMFQEKVYEPVMLELSINDTRRAAAVESCINWQSMRTFVCQTRADYDLFTRELVDKQKLRLNVVEQEGGKTLSQHNRPCSQEKLEELGFQAFVIDLIDGPEPVLNYLCSSAYLHTIPVAADERGVNAEAVEESRLFKRFIVGQTNHTISYSNYGNRSAQTLSRGLKDARTFNVSVNVQEKRQLDERMQDFADKLKSNEKDQGKLQKELQVNQKKLDELEARKLEEERVEVQGARNRWEKAKVALDTKRVSLKREQEKPSSAVERQKLKETVVELVRKHASVTQEVKAYITQQVKLRAQHESLILQGLQHDGKVAAVRALLKAQAASHKDAERALEHGASLCDDHVRQPRASLCHWGPRGIRQCSACVCSAACSHLAHCFQMDRSVQELEDELIANKAQLNLVSGVSAGVIETYNKRKKLIDALEKKVNEKETEKARSEAALKKYKDRWLSALTELVSAVSEKFSQAFERIGCSGEVRISENADFDLWGIDILVKFRDTEALQLLTGQRQSGGERSLSTILYLMSLTELSRSPFSLVDEINQGMDQRAERAVHDQMVEVTCKDTASQYFLITPKLLPNLRFHERMKVLIINNGEWLPETFNCECRR</sequence>
<dbReference type="GO" id="GO:0016787">
    <property type="term" value="F:hydrolase activity"/>
    <property type="evidence" value="ECO:0007669"/>
    <property type="project" value="UniProtKB-KW"/>
</dbReference>
<feature type="coiled-coil region" evidence="4">
    <location>
        <begin position="615"/>
        <end position="675"/>
    </location>
</feature>
<dbReference type="Proteomes" id="UP000245946">
    <property type="component" value="Unassembled WGS sequence"/>
</dbReference>
<dbReference type="GO" id="GO:0030915">
    <property type="term" value="C:Smc5-Smc6 complex"/>
    <property type="evidence" value="ECO:0007669"/>
    <property type="project" value="TreeGrafter"/>
</dbReference>
<feature type="non-terminal residue" evidence="6">
    <location>
        <position position="1"/>
    </location>
</feature>
<comment type="similarity">
    <text evidence="1">Belongs to the SMC family. SMC5 subfamily.</text>
</comment>
<reference evidence="6 7" key="1">
    <citation type="journal article" date="2018" name="Mol. Biol. Evol.">
        <title>Broad Genomic Sampling Reveals a Smut Pathogenic Ancestry of the Fungal Clade Ustilaginomycotina.</title>
        <authorList>
            <person name="Kijpornyongpan T."/>
            <person name="Mondo S.J."/>
            <person name="Barry K."/>
            <person name="Sandor L."/>
            <person name="Lee J."/>
            <person name="Lipzen A."/>
            <person name="Pangilinan J."/>
            <person name="LaButti K."/>
            <person name="Hainaut M."/>
            <person name="Henrissat B."/>
            <person name="Grigoriev I.V."/>
            <person name="Spatafora J.W."/>
            <person name="Aime M.C."/>
        </authorList>
    </citation>
    <scope>NUCLEOTIDE SEQUENCE [LARGE SCALE GENOMIC DNA]</scope>
    <source>
        <strain evidence="6 7">MCA 4186</strain>
    </source>
</reference>
<feature type="coiled-coil region" evidence="4">
    <location>
        <begin position="178"/>
        <end position="212"/>
    </location>
</feature>
<evidence type="ECO:0000313" key="6">
    <source>
        <dbReference type="EMBL" id="PWN95840.1"/>
    </source>
</evidence>
<dbReference type="AlphaFoldDB" id="A0A316Z226"/>
<keyword evidence="3 4" id="KW-0175">Coiled coil</keyword>
<organism evidence="6 7">
    <name type="scientific">Tilletiopsis washingtonensis</name>
    <dbReference type="NCBI Taxonomy" id="58919"/>
    <lineage>
        <taxon>Eukaryota</taxon>
        <taxon>Fungi</taxon>
        <taxon>Dikarya</taxon>
        <taxon>Basidiomycota</taxon>
        <taxon>Ustilaginomycotina</taxon>
        <taxon>Exobasidiomycetes</taxon>
        <taxon>Entylomatales</taxon>
        <taxon>Entylomatales incertae sedis</taxon>
        <taxon>Tilletiopsis</taxon>
    </lineage>
</organism>
<gene>
    <name evidence="6" type="ORF">FA09DRAFT_300922</name>
</gene>
<dbReference type="SUPFAM" id="SSF52540">
    <property type="entry name" value="P-loop containing nucleoside triphosphate hydrolases"/>
    <property type="match status" value="1"/>
</dbReference>
<dbReference type="Pfam" id="PF02463">
    <property type="entry name" value="SMC_N"/>
    <property type="match status" value="1"/>
</dbReference>
<evidence type="ECO:0000256" key="1">
    <source>
        <dbReference type="ARBA" id="ARBA00010171"/>
    </source>
</evidence>
<evidence type="ECO:0000313" key="7">
    <source>
        <dbReference type="Proteomes" id="UP000245946"/>
    </source>
</evidence>
<feature type="coiled-coil region" evidence="4">
    <location>
        <begin position="238"/>
        <end position="286"/>
    </location>
</feature>
<dbReference type="InterPro" id="IPR027417">
    <property type="entry name" value="P-loop_NTPase"/>
</dbReference>
<evidence type="ECO:0000259" key="5">
    <source>
        <dbReference type="Pfam" id="PF02463"/>
    </source>
</evidence>
<dbReference type="Gene3D" id="3.40.50.300">
    <property type="entry name" value="P-loop containing nucleotide triphosphate hydrolases"/>
    <property type="match status" value="2"/>
</dbReference>
<evidence type="ECO:0000256" key="3">
    <source>
        <dbReference type="ARBA" id="ARBA00023054"/>
    </source>
</evidence>
<dbReference type="STRING" id="58919.A0A316Z226"/>
<dbReference type="PANTHER" id="PTHR45916">
    <property type="entry name" value="STRUCTURAL MAINTENANCE OF CHROMOSOMES PROTEIN 5"/>
    <property type="match status" value="1"/>
</dbReference>
<dbReference type="GeneID" id="37267899"/>
<dbReference type="RefSeq" id="XP_025596119.1">
    <property type="nucleotide sequence ID" value="XM_025740353.1"/>
</dbReference>
<evidence type="ECO:0000256" key="4">
    <source>
        <dbReference type="SAM" id="Coils"/>
    </source>
</evidence>
<name>A0A316Z226_9BASI</name>
<protein>
    <recommendedName>
        <fullName evidence="2">Structural maintenance of chromosomes protein 5</fullName>
    </recommendedName>
</protein>
<keyword evidence="7" id="KW-1185">Reference proteome</keyword>
<keyword evidence="6" id="KW-0378">Hydrolase</keyword>
<dbReference type="EMBL" id="KZ819302">
    <property type="protein sequence ID" value="PWN95840.1"/>
    <property type="molecule type" value="Genomic_DNA"/>
</dbReference>
<accession>A0A316Z226</accession>
<feature type="domain" description="RecF/RecN/SMC N-terminal" evidence="5">
    <location>
        <begin position="7"/>
        <end position="1006"/>
    </location>
</feature>
<dbReference type="InterPro" id="IPR003395">
    <property type="entry name" value="RecF/RecN/SMC_N"/>
</dbReference>
<dbReference type="OrthoDB" id="10254973at2759"/>
<dbReference type="GO" id="GO:0003697">
    <property type="term" value="F:single-stranded DNA binding"/>
    <property type="evidence" value="ECO:0007669"/>
    <property type="project" value="TreeGrafter"/>
</dbReference>
<feature type="coiled-coil region" evidence="4">
    <location>
        <begin position="848"/>
        <end position="882"/>
    </location>
</feature>